<dbReference type="Proteomes" id="UP000887013">
    <property type="component" value="Unassembled WGS sequence"/>
</dbReference>
<dbReference type="AlphaFoldDB" id="A0A8X6N0Y8"/>
<keyword evidence="2" id="KW-1185">Reference proteome</keyword>
<proteinExistence type="predicted"/>
<dbReference type="EMBL" id="BMAW01052867">
    <property type="protein sequence ID" value="GFS87860.1"/>
    <property type="molecule type" value="Genomic_DNA"/>
</dbReference>
<accession>A0A8X6N0Y8</accession>
<protein>
    <submittedName>
        <fullName evidence="1">Uncharacterized protein</fullName>
    </submittedName>
</protein>
<comment type="caution">
    <text evidence="1">The sequence shown here is derived from an EMBL/GenBank/DDBJ whole genome shotgun (WGS) entry which is preliminary data.</text>
</comment>
<sequence>MGSGCNLKTWLVDYVTIIMLRHYNGHVIHQRTSVFNTRLYLEWEVLTKRWLRLRDHYNALHYNGHVIHQRTSVFNTRLYLEWEVVNQEGW</sequence>
<name>A0A8X6N0Y8_NEPPI</name>
<gene>
    <name evidence="1" type="ORF">NPIL_175231</name>
</gene>
<organism evidence="1 2">
    <name type="scientific">Nephila pilipes</name>
    <name type="common">Giant wood spider</name>
    <name type="synonym">Nephila maculata</name>
    <dbReference type="NCBI Taxonomy" id="299642"/>
    <lineage>
        <taxon>Eukaryota</taxon>
        <taxon>Metazoa</taxon>
        <taxon>Ecdysozoa</taxon>
        <taxon>Arthropoda</taxon>
        <taxon>Chelicerata</taxon>
        <taxon>Arachnida</taxon>
        <taxon>Araneae</taxon>
        <taxon>Araneomorphae</taxon>
        <taxon>Entelegynae</taxon>
        <taxon>Araneoidea</taxon>
        <taxon>Nephilidae</taxon>
        <taxon>Nephila</taxon>
    </lineage>
</organism>
<evidence type="ECO:0000313" key="2">
    <source>
        <dbReference type="Proteomes" id="UP000887013"/>
    </source>
</evidence>
<reference evidence="1" key="1">
    <citation type="submission" date="2020-08" db="EMBL/GenBank/DDBJ databases">
        <title>Multicomponent nature underlies the extraordinary mechanical properties of spider dragline silk.</title>
        <authorList>
            <person name="Kono N."/>
            <person name="Nakamura H."/>
            <person name="Mori M."/>
            <person name="Yoshida Y."/>
            <person name="Ohtoshi R."/>
            <person name="Malay A.D."/>
            <person name="Moran D.A.P."/>
            <person name="Tomita M."/>
            <person name="Numata K."/>
            <person name="Arakawa K."/>
        </authorList>
    </citation>
    <scope>NUCLEOTIDE SEQUENCE</scope>
</reference>
<evidence type="ECO:0000313" key="1">
    <source>
        <dbReference type="EMBL" id="GFS87860.1"/>
    </source>
</evidence>